<dbReference type="Proteomes" id="UP001175211">
    <property type="component" value="Unassembled WGS sequence"/>
</dbReference>
<proteinExistence type="predicted"/>
<dbReference type="GeneID" id="85357161"/>
<gene>
    <name evidence="1" type="ORF">EV420DRAFT_1554545</name>
</gene>
<dbReference type="RefSeq" id="XP_060328687.1">
    <property type="nucleotide sequence ID" value="XM_060473613.1"/>
</dbReference>
<keyword evidence="2" id="KW-1185">Reference proteome</keyword>
<evidence type="ECO:0000313" key="2">
    <source>
        <dbReference type="Proteomes" id="UP001175211"/>
    </source>
</evidence>
<dbReference type="EMBL" id="JAUEPS010000026">
    <property type="protein sequence ID" value="KAK0455177.1"/>
    <property type="molecule type" value="Genomic_DNA"/>
</dbReference>
<sequence>MSAKLHLRRNTKPTSVELPPEIWSLIFDLATQVPGAYDPDCLALAFTHPPSKFQIQETKKSLSSRSRLIRVCKLWSIFALKNLFEHITVVRDASIVSLRDKLVRSREDAGTGHHLGCYTKRLDISLKTSDINKTITNLSDIIRCLPNLSFIKIFLNNTNRPVSRFNHGRDNTAVPDPFLDALCLSCPSLQVLEILPRSSFYIPHTDLHRIFSSFPKLSSFRNDGDMYHLLTPGESCLHLAASVTTVAINDLYFKSIPVAIPPDPSTFPLLQTAIFYTMIRAERQFSSFIQIHGSTLTTIMIRFSKTSTPQDFFCGVLRTIGTSCPGVINFMIWFDTWNWFEGPAGLTRFHFPPSIRVFGIRCKDLQADSWTYERFLLRLDPENGRILRLLDERHVKDLCQKHTKTFKSARRRLEPGGWQFQGPDERSLL</sequence>
<reference evidence="1" key="1">
    <citation type="submission" date="2023-06" db="EMBL/GenBank/DDBJ databases">
        <authorList>
            <consortium name="Lawrence Berkeley National Laboratory"/>
            <person name="Ahrendt S."/>
            <person name="Sahu N."/>
            <person name="Indic B."/>
            <person name="Wong-Bajracharya J."/>
            <person name="Merenyi Z."/>
            <person name="Ke H.-M."/>
            <person name="Monk M."/>
            <person name="Kocsube S."/>
            <person name="Drula E."/>
            <person name="Lipzen A."/>
            <person name="Balint B."/>
            <person name="Henrissat B."/>
            <person name="Andreopoulos B."/>
            <person name="Martin F.M."/>
            <person name="Harder C.B."/>
            <person name="Rigling D."/>
            <person name="Ford K.L."/>
            <person name="Foster G.D."/>
            <person name="Pangilinan J."/>
            <person name="Papanicolaou A."/>
            <person name="Barry K."/>
            <person name="LaButti K."/>
            <person name="Viragh M."/>
            <person name="Koriabine M."/>
            <person name="Yan M."/>
            <person name="Riley R."/>
            <person name="Champramary S."/>
            <person name="Plett K.L."/>
            <person name="Tsai I.J."/>
            <person name="Slot J."/>
            <person name="Sipos G."/>
            <person name="Plett J."/>
            <person name="Nagy L.G."/>
            <person name="Grigoriev I.V."/>
        </authorList>
    </citation>
    <scope>NUCLEOTIDE SEQUENCE</scope>
    <source>
        <strain evidence="1">CCBAS 213</strain>
    </source>
</reference>
<organism evidence="1 2">
    <name type="scientific">Armillaria tabescens</name>
    <name type="common">Ringless honey mushroom</name>
    <name type="synonym">Agaricus tabescens</name>
    <dbReference type="NCBI Taxonomy" id="1929756"/>
    <lineage>
        <taxon>Eukaryota</taxon>
        <taxon>Fungi</taxon>
        <taxon>Dikarya</taxon>
        <taxon>Basidiomycota</taxon>
        <taxon>Agaricomycotina</taxon>
        <taxon>Agaricomycetes</taxon>
        <taxon>Agaricomycetidae</taxon>
        <taxon>Agaricales</taxon>
        <taxon>Marasmiineae</taxon>
        <taxon>Physalacriaceae</taxon>
        <taxon>Desarmillaria</taxon>
    </lineage>
</organism>
<dbReference type="AlphaFoldDB" id="A0AA39N264"/>
<protein>
    <recommendedName>
        <fullName evidence="3">F-box domain-containing protein</fullName>
    </recommendedName>
</protein>
<name>A0AA39N264_ARMTA</name>
<evidence type="ECO:0000313" key="1">
    <source>
        <dbReference type="EMBL" id="KAK0455177.1"/>
    </source>
</evidence>
<comment type="caution">
    <text evidence="1">The sequence shown here is derived from an EMBL/GenBank/DDBJ whole genome shotgun (WGS) entry which is preliminary data.</text>
</comment>
<evidence type="ECO:0008006" key="3">
    <source>
        <dbReference type="Google" id="ProtNLM"/>
    </source>
</evidence>
<accession>A0AA39N264</accession>